<keyword evidence="2" id="KW-1185">Reference proteome</keyword>
<dbReference type="EMBL" id="JAOQJQ010000002">
    <property type="protein sequence ID" value="MCU6761935.1"/>
    <property type="molecule type" value="Genomic_DNA"/>
</dbReference>
<comment type="caution">
    <text evidence="1">The sequence shown here is derived from an EMBL/GenBank/DDBJ whole genome shotgun (WGS) entry which is preliminary data.</text>
</comment>
<accession>A0ABT2TI96</accession>
<name>A0ABT2TI96_9FIRM</name>
<evidence type="ECO:0000313" key="2">
    <source>
        <dbReference type="Proteomes" id="UP001652442"/>
    </source>
</evidence>
<evidence type="ECO:0000313" key="1">
    <source>
        <dbReference type="EMBL" id="MCU6761935.1"/>
    </source>
</evidence>
<dbReference type="RefSeq" id="WP_158424705.1">
    <property type="nucleotide sequence ID" value="NZ_JAOQJQ010000002.1"/>
</dbReference>
<dbReference type="Proteomes" id="UP001652442">
    <property type="component" value="Unassembled WGS sequence"/>
</dbReference>
<gene>
    <name evidence="1" type="ORF">OCV88_06210</name>
</gene>
<sequence length="70" mass="8007">MDFFTEAVNVLADLVRALSCPDFPEEWPEMFPVEVREAAVLPVRIRRLWPPIRAEPGSGRQGQGIMKQQK</sequence>
<reference evidence="1 2" key="1">
    <citation type="journal article" date="2021" name="ISME Commun">
        <title>Automated analysis of genomic sequences facilitates high-throughput and comprehensive description of bacteria.</title>
        <authorList>
            <person name="Hitch T.C.A."/>
        </authorList>
    </citation>
    <scope>NUCLEOTIDE SEQUENCE [LARGE SCALE GENOMIC DNA]</scope>
    <source>
        <strain evidence="1 2">Sanger_109</strain>
    </source>
</reference>
<protein>
    <submittedName>
        <fullName evidence="1">Uncharacterized protein</fullName>
    </submittedName>
</protein>
<proteinExistence type="predicted"/>
<organism evidence="1 2">
    <name type="scientific">Brotonthovivens ammoniilytica</name>
    <dbReference type="NCBI Taxonomy" id="2981725"/>
    <lineage>
        <taxon>Bacteria</taxon>
        <taxon>Bacillati</taxon>
        <taxon>Bacillota</taxon>
        <taxon>Clostridia</taxon>
        <taxon>Lachnospirales</taxon>
        <taxon>Lachnospiraceae</taxon>
        <taxon>Brotonthovivens</taxon>
    </lineage>
</organism>